<evidence type="ECO:0000313" key="9">
    <source>
        <dbReference type="EMBL" id="KAB8298026.1"/>
    </source>
</evidence>
<dbReference type="PANTHER" id="PTHR43791:SF91">
    <property type="entry name" value="MAJOR FACILITATOR SUPERFAMILY (MFS) PROFILE DOMAIN-CONTAINING PROTEIN-RELATED"/>
    <property type="match status" value="1"/>
</dbReference>
<keyword evidence="3 7" id="KW-0812">Transmembrane</keyword>
<feature type="transmembrane region" description="Helical" evidence="7">
    <location>
        <begin position="227"/>
        <end position="247"/>
    </location>
</feature>
<accession>A0A5N6K660</accession>
<evidence type="ECO:0000259" key="8">
    <source>
        <dbReference type="PROSITE" id="PS50850"/>
    </source>
</evidence>
<keyword evidence="10" id="KW-1185">Reference proteome</keyword>
<dbReference type="InterPro" id="IPR020846">
    <property type="entry name" value="MFS_dom"/>
</dbReference>
<dbReference type="GO" id="GO:0016020">
    <property type="term" value="C:membrane"/>
    <property type="evidence" value="ECO:0007669"/>
    <property type="project" value="UniProtKB-SubCell"/>
</dbReference>
<keyword evidence="5 7" id="KW-0472">Membrane</keyword>
<dbReference type="GO" id="GO:0022857">
    <property type="term" value="F:transmembrane transporter activity"/>
    <property type="evidence" value="ECO:0007669"/>
    <property type="project" value="InterPro"/>
</dbReference>
<feature type="transmembrane region" description="Helical" evidence="7">
    <location>
        <begin position="421"/>
        <end position="438"/>
    </location>
</feature>
<proteinExistence type="predicted"/>
<organism evidence="9 10">
    <name type="scientific">Monilinia laxa</name>
    <name type="common">Brown rot fungus</name>
    <name type="synonym">Sclerotinia laxa</name>
    <dbReference type="NCBI Taxonomy" id="61186"/>
    <lineage>
        <taxon>Eukaryota</taxon>
        <taxon>Fungi</taxon>
        <taxon>Dikarya</taxon>
        <taxon>Ascomycota</taxon>
        <taxon>Pezizomycotina</taxon>
        <taxon>Leotiomycetes</taxon>
        <taxon>Helotiales</taxon>
        <taxon>Sclerotiniaceae</taxon>
        <taxon>Monilinia</taxon>
    </lineage>
</organism>
<evidence type="ECO:0000256" key="5">
    <source>
        <dbReference type="ARBA" id="ARBA00023136"/>
    </source>
</evidence>
<feature type="transmembrane region" description="Helical" evidence="7">
    <location>
        <begin position="450"/>
        <end position="471"/>
    </location>
</feature>
<feature type="transmembrane region" description="Helical" evidence="7">
    <location>
        <begin position="396"/>
        <end position="415"/>
    </location>
</feature>
<dbReference type="AlphaFoldDB" id="A0A5N6K660"/>
<evidence type="ECO:0000256" key="4">
    <source>
        <dbReference type="ARBA" id="ARBA00022989"/>
    </source>
</evidence>
<feature type="region of interest" description="Disordered" evidence="6">
    <location>
        <begin position="534"/>
        <end position="566"/>
    </location>
</feature>
<feature type="transmembrane region" description="Helical" evidence="7">
    <location>
        <begin position="259"/>
        <end position="281"/>
    </location>
</feature>
<dbReference type="Gene3D" id="1.20.1250.20">
    <property type="entry name" value="MFS general substrate transporter like domains"/>
    <property type="match status" value="2"/>
</dbReference>
<comment type="caution">
    <text evidence="9">The sequence shown here is derived from an EMBL/GenBank/DDBJ whole genome shotgun (WGS) entry which is preliminary data.</text>
</comment>
<feature type="transmembrane region" description="Helical" evidence="7">
    <location>
        <begin position="191"/>
        <end position="215"/>
    </location>
</feature>
<feature type="transmembrane region" description="Helical" evidence="7">
    <location>
        <begin position="329"/>
        <end position="348"/>
    </location>
</feature>
<evidence type="ECO:0000313" key="10">
    <source>
        <dbReference type="Proteomes" id="UP000326757"/>
    </source>
</evidence>
<dbReference type="Proteomes" id="UP000326757">
    <property type="component" value="Unassembled WGS sequence"/>
</dbReference>
<evidence type="ECO:0000256" key="6">
    <source>
        <dbReference type="SAM" id="MobiDB-lite"/>
    </source>
</evidence>
<protein>
    <recommendedName>
        <fullName evidence="8">Major facilitator superfamily (MFS) profile domain-containing protein</fullName>
    </recommendedName>
</protein>
<dbReference type="InterPro" id="IPR036259">
    <property type="entry name" value="MFS_trans_sf"/>
</dbReference>
<feature type="transmembrane region" description="Helical" evidence="7">
    <location>
        <begin position="368"/>
        <end position="387"/>
    </location>
</feature>
<keyword evidence="4 7" id="KW-1133">Transmembrane helix</keyword>
<gene>
    <name evidence="9" type="ORF">EYC80_001798</name>
</gene>
<dbReference type="PROSITE" id="PS50850">
    <property type="entry name" value="MFS"/>
    <property type="match status" value="1"/>
</dbReference>
<sequence>MASKQTTSVIISGGRESTVTPTYENGTTSSDIFEPGYIDKSNGQLHYVPRGQESAGAGLSTDSITGYEAEQMQARASLIFEEEKKLLRRIDWHLMPLLSICFLLKNIDASNVSNVRIMNTGTDQNILKELGMSSNEFNFVSTIYYIPYIIAEAPSNLFVKRLLPSKWQSRIMITWGITLCCHAAVKNKQGLYVARFFLGLLEAGLFPGVILQLCYWYRPDEMSRRLLYFYMLGNFSTVISGVLTYALNGISGYSGLSGWQWVFLIEGLVTVVFGISLTFLLPDFPPHARWLTEEEKAFIQARLPRNAPRSTEKNFDIREILENLKDRKMWLFTLCWASFTVGTSGLTFYQPTVVANLGFTSIAKSQLLNIPTAFLTIAIIGIFGIWADTAHLPRPLFPLFFLFVIMACYSVLYTFPNTGSVYAATLIASSFASSWYPMMWPWRVQTTSRATGSAFSIGFVNSYGQIGGALGPQIFRSQYAPHYIVSFAIAMALVGFAIVMNLVTWWVTRRVEKETRVLKLERMRAGERGETVLEDVDIRESESKSEEEGARKRRERKEEEGSEKKV</sequence>
<evidence type="ECO:0000256" key="3">
    <source>
        <dbReference type="ARBA" id="ARBA00022692"/>
    </source>
</evidence>
<evidence type="ECO:0000256" key="1">
    <source>
        <dbReference type="ARBA" id="ARBA00004141"/>
    </source>
</evidence>
<dbReference type="SUPFAM" id="SSF103473">
    <property type="entry name" value="MFS general substrate transporter"/>
    <property type="match status" value="1"/>
</dbReference>
<evidence type="ECO:0000256" key="2">
    <source>
        <dbReference type="ARBA" id="ARBA00022448"/>
    </source>
</evidence>
<feature type="domain" description="Major facilitator superfamily (MFS) profile" evidence="8">
    <location>
        <begin position="94"/>
        <end position="512"/>
    </location>
</feature>
<feature type="transmembrane region" description="Helical" evidence="7">
    <location>
        <begin position="483"/>
        <end position="507"/>
    </location>
</feature>
<name>A0A5N6K660_MONLA</name>
<comment type="subcellular location">
    <subcellularLocation>
        <location evidence="1">Membrane</location>
        <topology evidence="1">Multi-pass membrane protein</topology>
    </subcellularLocation>
</comment>
<dbReference type="PANTHER" id="PTHR43791">
    <property type="entry name" value="PERMEASE-RELATED"/>
    <property type="match status" value="1"/>
</dbReference>
<dbReference type="FunFam" id="1.20.1250.20:FF:000018">
    <property type="entry name" value="MFS transporter permease"/>
    <property type="match status" value="1"/>
</dbReference>
<evidence type="ECO:0000256" key="7">
    <source>
        <dbReference type="SAM" id="Phobius"/>
    </source>
</evidence>
<dbReference type="InterPro" id="IPR011701">
    <property type="entry name" value="MFS"/>
</dbReference>
<dbReference type="EMBL" id="VIGI01000007">
    <property type="protein sequence ID" value="KAB8298026.1"/>
    <property type="molecule type" value="Genomic_DNA"/>
</dbReference>
<dbReference type="OrthoDB" id="2985014at2759"/>
<dbReference type="Pfam" id="PF07690">
    <property type="entry name" value="MFS_1"/>
    <property type="match status" value="1"/>
</dbReference>
<reference evidence="9 10" key="1">
    <citation type="submission" date="2019-06" db="EMBL/GenBank/DDBJ databases">
        <title>Genome Sequence of the Brown Rot Fungal Pathogen Monilinia laxa.</title>
        <authorList>
            <person name="De Miccolis Angelini R.M."/>
            <person name="Landi L."/>
            <person name="Abate D."/>
            <person name="Pollastro S."/>
            <person name="Romanazzi G."/>
            <person name="Faretra F."/>
        </authorList>
    </citation>
    <scope>NUCLEOTIDE SEQUENCE [LARGE SCALE GENOMIC DNA]</scope>
    <source>
        <strain evidence="9 10">Mlax316</strain>
    </source>
</reference>
<keyword evidence="2" id="KW-0813">Transport</keyword>